<dbReference type="Pfam" id="PF00076">
    <property type="entry name" value="RRM_1"/>
    <property type="match status" value="1"/>
</dbReference>
<name>A0A7R9TU93_9VIRI</name>
<keyword evidence="3" id="KW-0694">RNA-binding</keyword>
<dbReference type="PROSITE" id="PS50102">
    <property type="entry name" value="RRM"/>
    <property type="match status" value="1"/>
</dbReference>
<feature type="compositionally biased region" description="Pro residues" evidence="4">
    <location>
        <begin position="246"/>
        <end position="262"/>
    </location>
</feature>
<dbReference type="GO" id="GO:0005847">
    <property type="term" value="C:mRNA cleavage and polyadenylation specificity factor complex"/>
    <property type="evidence" value="ECO:0007669"/>
    <property type="project" value="TreeGrafter"/>
</dbReference>
<organism evidence="6">
    <name type="scientific">Prasinoderma coloniale</name>
    <dbReference type="NCBI Taxonomy" id="156133"/>
    <lineage>
        <taxon>Eukaryota</taxon>
        <taxon>Viridiplantae</taxon>
        <taxon>Prasinodermophyta</taxon>
        <taxon>Prasinodermophyceae</taxon>
        <taxon>Prasinodermales</taxon>
        <taxon>Prasinodermaceae</taxon>
        <taxon>Prasinoderma</taxon>
    </lineage>
</organism>
<feature type="region of interest" description="Disordered" evidence="4">
    <location>
        <begin position="214"/>
        <end position="328"/>
    </location>
</feature>
<reference evidence="6" key="1">
    <citation type="submission" date="2021-01" db="EMBL/GenBank/DDBJ databases">
        <authorList>
            <person name="Corre E."/>
            <person name="Pelletier E."/>
            <person name="Niang G."/>
            <person name="Scheremetjew M."/>
            <person name="Finn R."/>
            <person name="Kale V."/>
            <person name="Holt S."/>
            <person name="Cochrane G."/>
            <person name="Meng A."/>
            <person name="Brown T."/>
            <person name="Cohen L."/>
        </authorList>
    </citation>
    <scope>NUCLEOTIDE SEQUENCE</scope>
    <source>
        <strain evidence="6">CCMP1413</strain>
    </source>
</reference>
<keyword evidence="2" id="KW-0539">Nucleus</keyword>
<dbReference type="InterPro" id="IPR026896">
    <property type="entry name" value="CSTF_C"/>
</dbReference>
<proteinExistence type="predicted"/>
<dbReference type="PANTHER" id="PTHR45735">
    <property type="entry name" value="CLEAVAGE STIMULATION FACTOR SUBUNIT 2"/>
    <property type="match status" value="1"/>
</dbReference>
<evidence type="ECO:0000256" key="4">
    <source>
        <dbReference type="SAM" id="MobiDB-lite"/>
    </source>
</evidence>
<dbReference type="InterPro" id="IPR012677">
    <property type="entry name" value="Nucleotide-bd_a/b_plait_sf"/>
</dbReference>
<accession>A0A7R9TU93</accession>
<dbReference type="Gene3D" id="1.25.40.630">
    <property type="match status" value="1"/>
</dbReference>
<dbReference type="InterPro" id="IPR038192">
    <property type="entry name" value="CSTF_C_sf"/>
</dbReference>
<evidence type="ECO:0000256" key="2">
    <source>
        <dbReference type="ARBA" id="ARBA00023242"/>
    </source>
</evidence>
<feature type="compositionally biased region" description="Low complexity" evidence="4">
    <location>
        <begin position="263"/>
        <end position="280"/>
    </location>
</feature>
<protein>
    <recommendedName>
        <fullName evidence="5">RRM domain-containing protein</fullName>
    </recommendedName>
</protein>
<comment type="subcellular location">
    <subcellularLocation>
        <location evidence="1">Nucleus</location>
    </subcellularLocation>
</comment>
<dbReference type="Pfam" id="PF14304">
    <property type="entry name" value="CSTF_C"/>
    <property type="match status" value="1"/>
</dbReference>
<dbReference type="SUPFAM" id="SSF54928">
    <property type="entry name" value="RNA-binding domain, RBD"/>
    <property type="match status" value="1"/>
</dbReference>
<dbReference type="GO" id="GO:0031124">
    <property type="term" value="P:mRNA 3'-end processing"/>
    <property type="evidence" value="ECO:0007669"/>
    <property type="project" value="InterPro"/>
</dbReference>
<dbReference type="Pfam" id="PF14327">
    <property type="entry name" value="CSTF2_hinge"/>
    <property type="match status" value="1"/>
</dbReference>
<dbReference type="InterPro" id="IPR035979">
    <property type="entry name" value="RBD_domain_sf"/>
</dbReference>
<dbReference type="Gene3D" id="3.30.70.330">
    <property type="match status" value="1"/>
</dbReference>
<evidence type="ECO:0000256" key="3">
    <source>
        <dbReference type="PROSITE-ProRule" id="PRU00176"/>
    </source>
</evidence>
<dbReference type="SMART" id="SM00360">
    <property type="entry name" value="RRM"/>
    <property type="match status" value="1"/>
</dbReference>
<gene>
    <name evidence="6" type="ORF">PCOL08062_LOCUS9124</name>
</gene>
<sequence length="366" mass="37208">MGFGGSSGSSRTVFVGNLPYDASEEQLVSIFSEVGPVASMRLVFDKETGKPKGYGFCEFHDRAAAESAVRNLNNSGVNGRSIRVDFAENDSRPLPGGSRAPGPPPPGMHGGPGPAGPHVSAEMLASGAVGQQNAIAAGVALGQMLPGPNGPGAVDPGVTNVLAGMTHMQLVEVMHQLKALAQANPGHVKGVLTKNPQLTKALFQAQLLLGMIKGPQQDTPAPAGQVGAPPPGPPPQGQRGFAGAQPPLPPQRGGPPGPPGPPMMAGGQQPMGQGQPMMGGQQMGGMGMMPPPPPQQAQQAGYAGGGMQGGPPPAPGMGAPQDAAQQQQLLQQVMSMTDEQIAMLPPEQRAQVLQLKGMVASQQGRR</sequence>
<feature type="compositionally biased region" description="Low complexity" evidence="4">
    <location>
        <begin position="316"/>
        <end position="328"/>
    </location>
</feature>
<dbReference type="CDD" id="cd12398">
    <property type="entry name" value="RRM_CSTF2_RNA15_like"/>
    <property type="match status" value="1"/>
</dbReference>
<evidence type="ECO:0000259" key="5">
    <source>
        <dbReference type="PROSITE" id="PS50102"/>
    </source>
</evidence>
<dbReference type="InterPro" id="IPR000504">
    <property type="entry name" value="RRM_dom"/>
</dbReference>
<evidence type="ECO:0000313" key="6">
    <source>
        <dbReference type="EMBL" id="CAD8245389.1"/>
    </source>
</evidence>
<dbReference type="EMBL" id="HBDZ01011911">
    <property type="protein sequence ID" value="CAD8245389.1"/>
    <property type="molecule type" value="Transcribed_RNA"/>
</dbReference>
<dbReference type="AlphaFoldDB" id="A0A7R9TU93"/>
<feature type="domain" description="RRM" evidence="5">
    <location>
        <begin position="11"/>
        <end position="89"/>
    </location>
</feature>
<dbReference type="GO" id="GO:0003729">
    <property type="term" value="F:mRNA binding"/>
    <property type="evidence" value="ECO:0007669"/>
    <property type="project" value="TreeGrafter"/>
</dbReference>
<evidence type="ECO:0000256" key="1">
    <source>
        <dbReference type="ARBA" id="ARBA00004123"/>
    </source>
</evidence>
<dbReference type="Gene3D" id="1.10.20.70">
    <property type="entry name" value="Transcription termination and cleavage factor, C-terminal domain"/>
    <property type="match status" value="1"/>
</dbReference>
<dbReference type="PANTHER" id="PTHR45735:SF2">
    <property type="entry name" value="CLEAVAGE STIMULATION FACTOR SUBUNIT 2"/>
    <property type="match status" value="1"/>
</dbReference>
<feature type="region of interest" description="Disordered" evidence="4">
    <location>
        <begin position="87"/>
        <end position="119"/>
    </location>
</feature>
<dbReference type="InterPro" id="IPR025742">
    <property type="entry name" value="CSTF2_hinge"/>
</dbReference>